<feature type="domain" description="Calcineurin-like phosphoesterase" evidence="2">
    <location>
        <begin position="34"/>
        <end position="224"/>
    </location>
</feature>
<protein>
    <submittedName>
        <fullName evidence="3">Metallophosphoesterase</fullName>
    </submittedName>
</protein>
<dbReference type="GO" id="GO:0016791">
    <property type="term" value="F:phosphatase activity"/>
    <property type="evidence" value="ECO:0007669"/>
    <property type="project" value="TreeGrafter"/>
</dbReference>
<dbReference type="GO" id="GO:0008803">
    <property type="term" value="F:bis(5'-nucleosyl)-tetraphosphatase (symmetrical) activity"/>
    <property type="evidence" value="ECO:0007669"/>
    <property type="project" value="TreeGrafter"/>
</dbReference>
<dbReference type="GO" id="GO:0005737">
    <property type="term" value="C:cytoplasm"/>
    <property type="evidence" value="ECO:0007669"/>
    <property type="project" value="TreeGrafter"/>
</dbReference>
<dbReference type="Proteomes" id="UP000218151">
    <property type="component" value="Unassembled WGS sequence"/>
</dbReference>
<sequence>MTAHTDGPSRGVEVVRRAAPAGGPTSAKTGGRVVYAVGDVHGRYDLLVELLEAIVADVATLAPADKPLLIFVGDYVDRGPASAKVVSTLVWLSRHATVEVAFLRGNHEEMLLTFLAEPDKALPWLQFGGAETLAAYDVAVPGDDLAERCWAVRDALMDRLPASHLQFLRALPTQVTCGDYVFVHAGLRPGVPLARQDEDDLLWIRDEFLEGEYRFEKIVVHGHSWTDDMPEVTRYRIGIDTGAYATGVLTAVRLADSTVEFLQARACAPTSAPAATPVA</sequence>
<dbReference type="EMBL" id="NSLI01000004">
    <property type="protein sequence ID" value="PAX07324.1"/>
    <property type="molecule type" value="Genomic_DNA"/>
</dbReference>
<gene>
    <name evidence="3" type="ORF">CKY28_15015</name>
</gene>
<evidence type="ECO:0000313" key="3">
    <source>
        <dbReference type="EMBL" id="PAX07324.1"/>
    </source>
</evidence>
<dbReference type="InterPro" id="IPR029052">
    <property type="entry name" value="Metallo-depent_PP-like"/>
</dbReference>
<dbReference type="InterPro" id="IPR006186">
    <property type="entry name" value="Ser/Thr-sp_prot-phosphatase"/>
</dbReference>
<evidence type="ECO:0000259" key="2">
    <source>
        <dbReference type="Pfam" id="PF00149"/>
    </source>
</evidence>
<accession>A0A2A2SDF6</accession>
<dbReference type="SUPFAM" id="SSF56300">
    <property type="entry name" value="Metallo-dependent phosphatases"/>
    <property type="match status" value="1"/>
</dbReference>
<dbReference type="PANTHER" id="PTHR42850:SF4">
    <property type="entry name" value="ZINC-DEPENDENT ENDOPOLYPHOSPHATASE"/>
    <property type="match status" value="1"/>
</dbReference>
<dbReference type="RefSeq" id="WP_095999147.1">
    <property type="nucleotide sequence ID" value="NZ_NSLI01000004.1"/>
</dbReference>
<feature type="region of interest" description="Disordered" evidence="1">
    <location>
        <begin position="1"/>
        <end position="26"/>
    </location>
</feature>
<dbReference type="AlphaFoldDB" id="A0A2A2SDF6"/>
<name>A0A2A2SDF6_9SPHN</name>
<dbReference type="Pfam" id="PF00149">
    <property type="entry name" value="Metallophos"/>
    <property type="match status" value="1"/>
</dbReference>
<dbReference type="GO" id="GO:0110154">
    <property type="term" value="P:RNA decapping"/>
    <property type="evidence" value="ECO:0007669"/>
    <property type="project" value="TreeGrafter"/>
</dbReference>
<dbReference type="CDD" id="cd00144">
    <property type="entry name" value="MPP_PPP_family"/>
    <property type="match status" value="1"/>
</dbReference>
<dbReference type="InterPro" id="IPR004843">
    <property type="entry name" value="Calcineurin-like_PHP"/>
</dbReference>
<keyword evidence="4" id="KW-1185">Reference proteome</keyword>
<dbReference type="InterPro" id="IPR050126">
    <property type="entry name" value="Ap4A_hydrolase"/>
</dbReference>
<proteinExistence type="predicted"/>
<organism evidence="3 4">
    <name type="scientific">Sphingomonas lenta</name>
    <dbReference type="NCBI Taxonomy" id="1141887"/>
    <lineage>
        <taxon>Bacteria</taxon>
        <taxon>Pseudomonadati</taxon>
        <taxon>Pseudomonadota</taxon>
        <taxon>Alphaproteobacteria</taxon>
        <taxon>Sphingomonadales</taxon>
        <taxon>Sphingomonadaceae</taxon>
        <taxon>Sphingomonas</taxon>
    </lineage>
</organism>
<dbReference type="PANTHER" id="PTHR42850">
    <property type="entry name" value="METALLOPHOSPHOESTERASE"/>
    <property type="match status" value="1"/>
</dbReference>
<evidence type="ECO:0000256" key="1">
    <source>
        <dbReference type="SAM" id="MobiDB-lite"/>
    </source>
</evidence>
<dbReference type="Gene3D" id="3.60.21.10">
    <property type="match status" value="1"/>
</dbReference>
<evidence type="ECO:0000313" key="4">
    <source>
        <dbReference type="Proteomes" id="UP000218151"/>
    </source>
</evidence>
<dbReference type="PRINTS" id="PR00114">
    <property type="entry name" value="STPHPHTASE"/>
</dbReference>
<dbReference type="OrthoDB" id="9807890at2"/>
<reference evidence="4" key="1">
    <citation type="submission" date="2017-09" db="EMBL/GenBank/DDBJ databases">
        <authorList>
            <person name="Feng G."/>
            <person name="Zhu H."/>
        </authorList>
    </citation>
    <scope>NUCLEOTIDE SEQUENCE [LARGE SCALE GENOMIC DNA]</scope>
    <source>
        <strain evidence="4">1PNM-20</strain>
    </source>
</reference>
<comment type="caution">
    <text evidence="3">The sequence shown here is derived from an EMBL/GenBank/DDBJ whole genome shotgun (WGS) entry which is preliminary data.</text>
</comment>